<feature type="compositionally biased region" description="Basic and acidic residues" evidence="1">
    <location>
        <begin position="342"/>
        <end position="357"/>
    </location>
</feature>
<dbReference type="AlphaFoldDB" id="A0A2S6A3E0"/>
<proteinExistence type="predicted"/>
<protein>
    <submittedName>
        <fullName evidence="2">Uncharacterized protein</fullName>
    </submittedName>
</protein>
<accession>A0A2S6A3E0</accession>
<feature type="region of interest" description="Disordered" evidence="1">
    <location>
        <begin position="341"/>
        <end position="446"/>
    </location>
</feature>
<organism evidence="2 3">
    <name type="scientific">Nocardia nova</name>
    <dbReference type="NCBI Taxonomy" id="37330"/>
    <lineage>
        <taxon>Bacteria</taxon>
        <taxon>Bacillati</taxon>
        <taxon>Actinomycetota</taxon>
        <taxon>Actinomycetes</taxon>
        <taxon>Mycobacteriales</taxon>
        <taxon>Nocardiaceae</taxon>
        <taxon>Nocardia</taxon>
    </lineage>
</organism>
<feature type="region of interest" description="Disordered" evidence="1">
    <location>
        <begin position="267"/>
        <end position="301"/>
    </location>
</feature>
<feature type="compositionally biased region" description="Low complexity" evidence="1">
    <location>
        <begin position="84"/>
        <end position="100"/>
    </location>
</feature>
<evidence type="ECO:0000313" key="2">
    <source>
        <dbReference type="EMBL" id="PPJ26364.1"/>
    </source>
</evidence>
<reference evidence="2 3" key="1">
    <citation type="submission" date="2018-02" db="EMBL/GenBank/DDBJ databases">
        <title>8 Nocardia nova and 1 Nocardia cyriacigeorgica strain used for evolution to TMP-SMX.</title>
        <authorList>
            <person name="Mehta H."/>
            <person name="Weng J."/>
            <person name="Shamoo Y."/>
        </authorList>
    </citation>
    <scope>NUCLEOTIDE SEQUENCE [LARGE SCALE GENOMIC DNA]</scope>
    <source>
        <strain evidence="2 3">BAA2227</strain>
    </source>
</reference>
<feature type="region of interest" description="Disordered" evidence="1">
    <location>
        <begin position="22"/>
        <end position="117"/>
    </location>
</feature>
<feature type="compositionally biased region" description="Gly residues" evidence="1">
    <location>
        <begin position="437"/>
        <end position="446"/>
    </location>
</feature>
<gene>
    <name evidence="2" type="ORF">C5F51_19465</name>
</gene>
<feature type="compositionally biased region" description="Low complexity" evidence="1">
    <location>
        <begin position="358"/>
        <end position="436"/>
    </location>
</feature>
<feature type="compositionally biased region" description="Basic and acidic residues" evidence="1">
    <location>
        <begin position="41"/>
        <end position="73"/>
    </location>
</feature>
<feature type="compositionally biased region" description="Gly residues" evidence="1">
    <location>
        <begin position="267"/>
        <end position="287"/>
    </location>
</feature>
<name>A0A2S6A3E0_9NOCA</name>
<evidence type="ECO:0000256" key="1">
    <source>
        <dbReference type="SAM" id="MobiDB-lite"/>
    </source>
</evidence>
<sequence length="446" mass="44524">MAEMDINPAGLRPLAQQHTEVAGVTLVQADPATAIAPGEKPPTDGKPGDKPPTDGKPGDKPPTDGKPGEKPPTDGKPGGKPGTDHTTGGPTPNPTPTADGVGQHYGKPIELDPPPGASPALTSFVALAETAIQTTVDLLGRGMTTPPPNVNDLLTTTVYQNLGKGEASDVYQQTLTKVRARQTYLLQMDAEVVKTSIKVKDGKDQTLRAVMADVNKLKDALKVDLRPLSKKLKAAKELKLMEQIADTLDSVCQKVSAVAEYNANMAGGGNSTNGSGQGSGSGSGSGASSGTATSGGAAQAGAGGDGGLGGLAQMLGPLAMMLPMGLMSLAPMVQQFIQNNAEQHRREEEERKEREAEQTQQNGAAPNAQAAPTGPAADPNAAPPAGAAPAATAPQPGGVTADPAVITPPAADGTAPATVAPATTPPGTSAPAVTAPSGGGIPGAPA</sequence>
<dbReference type="Proteomes" id="UP000238356">
    <property type="component" value="Unassembled WGS sequence"/>
</dbReference>
<evidence type="ECO:0000313" key="3">
    <source>
        <dbReference type="Proteomes" id="UP000238356"/>
    </source>
</evidence>
<dbReference type="EMBL" id="PSZD01000012">
    <property type="protein sequence ID" value="PPJ26364.1"/>
    <property type="molecule type" value="Genomic_DNA"/>
</dbReference>
<dbReference type="RefSeq" id="WP_104363731.1">
    <property type="nucleotide sequence ID" value="NZ_PSZD01000012.1"/>
</dbReference>
<feature type="compositionally biased region" description="Low complexity" evidence="1">
    <location>
        <begin position="288"/>
        <end position="300"/>
    </location>
</feature>
<comment type="caution">
    <text evidence="2">The sequence shown here is derived from an EMBL/GenBank/DDBJ whole genome shotgun (WGS) entry which is preliminary data.</text>
</comment>
<keyword evidence="3" id="KW-1185">Reference proteome</keyword>